<sequence length="38" mass="3904">MAGTARRRAASRSASTSSTTRPALHSEKDTASVVSAMP</sequence>
<evidence type="ECO:0000256" key="1">
    <source>
        <dbReference type="SAM" id="MobiDB-lite"/>
    </source>
</evidence>
<dbReference type="AlphaFoldDB" id="A0A916LID5"/>
<feature type="compositionally biased region" description="Low complexity" evidence="1">
    <location>
        <begin position="11"/>
        <end position="21"/>
    </location>
</feature>
<feature type="compositionally biased region" description="Basic residues" evidence="1">
    <location>
        <begin position="1"/>
        <end position="10"/>
    </location>
</feature>
<feature type="region of interest" description="Disordered" evidence="1">
    <location>
        <begin position="1"/>
        <end position="38"/>
    </location>
</feature>
<reference evidence="3" key="1">
    <citation type="submission" date="2015-03" db="EMBL/GenBank/DDBJ databases">
        <authorList>
            <consortium name="Pathogen Informatics"/>
        </authorList>
    </citation>
    <scope>NUCLEOTIDE SEQUENCE [LARGE SCALE GENOMIC DNA]</scope>
    <source>
        <strain evidence="3">N09902308</strain>
    </source>
</reference>
<accession>A0A916LID5</accession>
<proteinExistence type="predicted"/>
<evidence type="ECO:0000313" key="2">
    <source>
        <dbReference type="EMBL" id="CPC65583.1"/>
    </source>
</evidence>
<dbReference type="EMBL" id="CSBK01005422">
    <property type="protein sequence ID" value="CPC65583.1"/>
    <property type="molecule type" value="Genomic_DNA"/>
</dbReference>
<organism evidence="2 3">
    <name type="scientific">Mycobacterium tuberculosis</name>
    <dbReference type="NCBI Taxonomy" id="1773"/>
    <lineage>
        <taxon>Bacteria</taxon>
        <taxon>Bacillati</taxon>
        <taxon>Actinomycetota</taxon>
        <taxon>Actinomycetes</taxon>
        <taxon>Mycobacteriales</taxon>
        <taxon>Mycobacteriaceae</taxon>
        <taxon>Mycobacterium</taxon>
        <taxon>Mycobacterium tuberculosis complex</taxon>
    </lineage>
</organism>
<evidence type="ECO:0000313" key="3">
    <source>
        <dbReference type="Proteomes" id="UP000039021"/>
    </source>
</evidence>
<dbReference type="Proteomes" id="UP000039021">
    <property type="component" value="Unassembled WGS sequence"/>
</dbReference>
<name>A0A916LID5_MYCTX</name>
<comment type="caution">
    <text evidence="2">The sequence shown here is derived from an EMBL/GenBank/DDBJ whole genome shotgun (WGS) entry which is preliminary data.</text>
</comment>
<gene>
    <name evidence="2" type="ORF">ERS007739_05742</name>
</gene>
<protein>
    <submittedName>
        <fullName evidence="2">Uncharacterized protein</fullName>
    </submittedName>
</protein>